<name>A0AAU9JX80_9CILI</name>
<evidence type="ECO:0000256" key="2">
    <source>
        <dbReference type="ARBA" id="ARBA00022803"/>
    </source>
</evidence>
<evidence type="ECO:0000313" key="5">
    <source>
        <dbReference type="Proteomes" id="UP001162131"/>
    </source>
</evidence>
<sequence length="658" mass="74265">MLLLLSKISKGAPWNLLLNSIESQSGLNNFQFVQYSFNPNSIDELRSKIAQAEKDQNLTDLMFLYNKLGLSFWASGNLHESTTYHEKSAKIAENILGPEYPKLVEQFIHLGNCYREMKLLPKAIEWYEKALKVEKSLHGEQSSEVAYRLTDLLIVYYMNNDIEKAEKALATASHCMNQKVNSADGGAADYFLYAGHIALSKSKHSLAIDNYKKSRKIYENLSGPISMEIANIDNLLSISYAEIKNPAEAKRWAQSAIDIRDTLKVYDIEPVKRLALLCKELGNDKEAEEACEKGAKITEDLRGRNSVDIALFYNEMGKRFKINGGVEISKKLFAKCLEALKKVPYQNSFEASICYDSLSAEAYDFGELEKSIDCSQKSLAIKSILGMIPYGATMNYFYLGSAYYDLKNYEKGEEYLLQAKALLESENNDKMTLEACLSGLGCLYRDMERYAEAVEFSKRGIELQCEIIGRIHPVIADRYINLGATYKIWGKWKDSIDAYKKATEINNQALGPFNFANSDVFSHMGEAYRAQGEYDKAIAEHKRAISAREQVFGDNDPGIGVFYYALADVYKELKEWDKASELYEKGLQGYLRTVGDKDTMVGVGYVSFGDLYNSKGDKEAAINCYKKAEQVLIEVPGMEARVTRLRAKIESIRGDSNE</sequence>
<evidence type="ECO:0000313" key="4">
    <source>
        <dbReference type="EMBL" id="CAG9329152.1"/>
    </source>
</evidence>
<dbReference type="InterPro" id="IPR011990">
    <property type="entry name" value="TPR-like_helical_dom_sf"/>
</dbReference>
<feature type="repeat" description="TPR" evidence="3">
    <location>
        <begin position="104"/>
        <end position="137"/>
    </location>
</feature>
<evidence type="ECO:0008006" key="6">
    <source>
        <dbReference type="Google" id="ProtNLM"/>
    </source>
</evidence>
<dbReference type="Pfam" id="PF13181">
    <property type="entry name" value="TPR_8"/>
    <property type="match status" value="2"/>
</dbReference>
<dbReference type="AlphaFoldDB" id="A0AAU9JX80"/>
<feature type="repeat" description="TPR" evidence="3">
    <location>
        <begin position="476"/>
        <end position="509"/>
    </location>
</feature>
<dbReference type="EMBL" id="CAJZBQ010000047">
    <property type="protein sequence ID" value="CAG9329152.1"/>
    <property type="molecule type" value="Genomic_DNA"/>
</dbReference>
<dbReference type="Proteomes" id="UP001162131">
    <property type="component" value="Unassembled WGS sequence"/>
</dbReference>
<dbReference type="PANTHER" id="PTHR45641">
    <property type="entry name" value="TETRATRICOPEPTIDE REPEAT PROTEIN (AFU_ORTHOLOGUE AFUA_6G03870)"/>
    <property type="match status" value="1"/>
</dbReference>
<dbReference type="PROSITE" id="PS50005">
    <property type="entry name" value="TPR"/>
    <property type="match status" value="3"/>
</dbReference>
<dbReference type="SUPFAM" id="SSF48452">
    <property type="entry name" value="TPR-like"/>
    <property type="match status" value="2"/>
</dbReference>
<accession>A0AAU9JX80</accession>
<dbReference type="InterPro" id="IPR019734">
    <property type="entry name" value="TPR_rpt"/>
</dbReference>
<evidence type="ECO:0000256" key="1">
    <source>
        <dbReference type="ARBA" id="ARBA00022737"/>
    </source>
</evidence>
<dbReference type="Pfam" id="PF13424">
    <property type="entry name" value="TPR_12"/>
    <property type="match status" value="3"/>
</dbReference>
<reference evidence="4" key="1">
    <citation type="submission" date="2021-09" db="EMBL/GenBank/DDBJ databases">
        <authorList>
            <consortium name="AG Swart"/>
            <person name="Singh M."/>
            <person name="Singh A."/>
            <person name="Seah K."/>
            <person name="Emmerich C."/>
        </authorList>
    </citation>
    <scope>NUCLEOTIDE SEQUENCE</scope>
    <source>
        <strain evidence="4">ATCC30299</strain>
    </source>
</reference>
<dbReference type="PANTHER" id="PTHR45641:SF19">
    <property type="entry name" value="NEPHROCYSTIN-3"/>
    <property type="match status" value="1"/>
</dbReference>
<keyword evidence="1" id="KW-0677">Repeat</keyword>
<gene>
    <name evidence="4" type="ORF">BSTOLATCC_MIC47981</name>
</gene>
<protein>
    <recommendedName>
        <fullName evidence="6">Tetratricopeptide repeat protein 28</fullName>
    </recommendedName>
</protein>
<dbReference type="Gene3D" id="1.25.40.10">
    <property type="entry name" value="Tetratricopeptide repeat domain"/>
    <property type="match status" value="4"/>
</dbReference>
<dbReference type="Pfam" id="PF13374">
    <property type="entry name" value="TPR_10"/>
    <property type="match status" value="1"/>
</dbReference>
<proteinExistence type="predicted"/>
<comment type="caution">
    <text evidence="4">The sequence shown here is derived from an EMBL/GenBank/DDBJ whole genome shotgun (WGS) entry which is preliminary data.</text>
</comment>
<organism evidence="4 5">
    <name type="scientific">Blepharisma stoltei</name>
    <dbReference type="NCBI Taxonomy" id="1481888"/>
    <lineage>
        <taxon>Eukaryota</taxon>
        <taxon>Sar</taxon>
        <taxon>Alveolata</taxon>
        <taxon>Ciliophora</taxon>
        <taxon>Postciliodesmatophora</taxon>
        <taxon>Heterotrichea</taxon>
        <taxon>Heterotrichida</taxon>
        <taxon>Blepharismidae</taxon>
        <taxon>Blepharisma</taxon>
    </lineage>
</organism>
<keyword evidence="5" id="KW-1185">Reference proteome</keyword>
<evidence type="ECO:0000256" key="3">
    <source>
        <dbReference type="PROSITE-ProRule" id="PRU00339"/>
    </source>
</evidence>
<keyword evidence="2 3" id="KW-0802">TPR repeat</keyword>
<dbReference type="SMART" id="SM00028">
    <property type="entry name" value="TPR"/>
    <property type="match status" value="10"/>
</dbReference>
<feature type="repeat" description="TPR" evidence="3">
    <location>
        <begin position="518"/>
        <end position="551"/>
    </location>
</feature>